<dbReference type="GO" id="GO:0007165">
    <property type="term" value="P:signal transduction"/>
    <property type="evidence" value="ECO:0007669"/>
    <property type="project" value="InterPro"/>
</dbReference>
<dbReference type="PROSITE" id="PS00478">
    <property type="entry name" value="LIM_DOMAIN_1"/>
    <property type="match status" value="1"/>
</dbReference>
<dbReference type="PANTHER" id="PTHR23176:SF128">
    <property type="entry name" value="RHO GTPASE-ACTIVATING PROTEIN RGD1"/>
    <property type="match status" value="1"/>
</dbReference>
<proteinExistence type="predicted"/>
<feature type="compositionally biased region" description="Polar residues" evidence="6">
    <location>
        <begin position="247"/>
        <end position="256"/>
    </location>
</feature>
<feature type="region of interest" description="Disordered" evidence="6">
    <location>
        <begin position="1302"/>
        <end position="1371"/>
    </location>
</feature>
<feature type="coiled-coil region" evidence="5">
    <location>
        <begin position="729"/>
        <end position="756"/>
    </location>
</feature>
<dbReference type="Proteomes" id="UP000800092">
    <property type="component" value="Unassembled WGS sequence"/>
</dbReference>
<feature type="compositionally biased region" description="Basic and acidic residues" evidence="6">
    <location>
        <begin position="1027"/>
        <end position="1060"/>
    </location>
</feature>
<dbReference type="FunFam" id="2.10.110.10:FF:000044">
    <property type="entry name" value="Rho GTPase activator Rga"/>
    <property type="match status" value="1"/>
</dbReference>
<dbReference type="GO" id="GO:0005938">
    <property type="term" value="C:cell cortex"/>
    <property type="evidence" value="ECO:0007669"/>
    <property type="project" value="UniProtKB-ARBA"/>
</dbReference>
<dbReference type="SMART" id="SM00324">
    <property type="entry name" value="RhoGAP"/>
    <property type="match status" value="1"/>
</dbReference>
<dbReference type="CDD" id="cd09395">
    <property type="entry name" value="LIM2_Rga"/>
    <property type="match status" value="1"/>
</dbReference>
<dbReference type="GO" id="GO:0046872">
    <property type="term" value="F:metal ion binding"/>
    <property type="evidence" value="ECO:0007669"/>
    <property type="project" value="UniProtKB-KW"/>
</dbReference>
<dbReference type="CDD" id="cd00159">
    <property type="entry name" value="RhoGAP"/>
    <property type="match status" value="1"/>
</dbReference>
<dbReference type="OrthoDB" id="79452at2759"/>
<feature type="compositionally biased region" description="Basic and acidic residues" evidence="6">
    <location>
        <begin position="491"/>
        <end position="502"/>
    </location>
</feature>
<dbReference type="Gene3D" id="2.10.110.10">
    <property type="entry name" value="Cysteine Rich Protein"/>
    <property type="match status" value="2"/>
</dbReference>
<keyword evidence="1" id="KW-0343">GTPase activation</keyword>
<feature type="domain" description="Rho-GAP" evidence="8">
    <location>
        <begin position="1110"/>
        <end position="1298"/>
    </location>
</feature>
<dbReference type="Gene3D" id="1.10.555.10">
    <property type="entry name" value="Rho GTPase activation protein"/>
    <property type="match status" value="1"/>
</dbReference>
<dbReference type="PROSITE" id="PS50238">
    <property type="entry name" value="RHOGAP"/>
    <property type="match status" value="1"/>
</dbReference>
<keyword evidence="2 4" id="KW-0479">Metal-binding</keyword>
<feature type="region of interest" description="Disordered" evidence="6">
    <location>
        <begin position="914"/>
        <end position="939"/>
    </location>
</feature>
<dbReference type="SMART" id="SM00132">
    <property type="entry name" value="LIM"/>
    <property type="match status" value="2"/>
</dbReference>
<keyword evidence="10" id="KW-1185">Reference proteome</keyword>
<dbReference type="Pfam" id="PF00412">
    <property type="entry name" value="LIM"/>
    <property type="match status" value="1"/>
</dbReference>
<evidence type="ECO:0000313" key="10">
    <source>
        <dbReference type="Proteomes" id="UP000800092"/>
    </source>
</evidence>
<feature type="compositionally biased region" description="Basic and acidic residues" evidence="6">
    <location>
        <begin position="210"/>
        <end position="233"/>
    </location>
</feature>
<keyword evidence="3 4" id="KW-0862">Zinc</keyword>
<dbReference type="Pfam" id="PF00620">
    <property type="entry name" value="RhoGAP"/>
    <property type="match status" value="1"/>
</dbReference>
<evidence type="ECO:0000256" key="5">
    <source>
        <dbReference type="SAM" id="Coils"/>
    </source>
</evidence>
<protein>
    <submittedName>
        <fullName evidence="9">RhoGAP-domain-containing protein</fullName>
    </submittedName>
</protein>
<feature type="compositionally biased region" description="Low complexity" evidence="6">
    <location>
        <begin position="1308"/>
        <end position="1323"/>
    </location>
</feature>
<feature type="compositionally biased region" description="Polar residues" evidence="6">
    <location>
        <begin position="624"/>
        <end position="644"/>
    </location>
</feature>
<feature type="domain" description="LIM zinc-binding" evidence="7">
    <location>
        <begin position="24"/>
        <end position="86"/>
    </location>
</feature>
<dbReference type="GO" id="GO:0005096">
    <property type="term" value="F:GTPase activator activity"/>
    <property type="evidence" value="ECO:0007669"/>
    <property type="project" value="UniProtKB-KW"/>
</dbReference>
<feature type="compositionally biased region" description="Polar residues" evidence="6">
    <location>
        <begin position="511"/>
        <end position="533"/>
    </location>
</feature>
<dbReference type="InterPro" id="IPR000198">
    <property type="entry name" value="RhoGAP_dom"/>
</dbReference>
<evidence type="ECO:0000256" key="1">
    <source>
        <dbReference type="ARBA" id="ARBA00022468"/>
    </source>
</evidence>
<dbReference type="PROSITE" id="PS50023">
    <property type="entry name" value="LIM_DOMAIN_2"/>
    <property type="match status" value="1"/>
</dbReference>
<evidence type="ECO:0000256" key="4">
    <source>
        <dbReference type="PROSITE-ProRule" id="PRU00125"/>
    </source>
</evidence>
<dbReference type="EMBL" id="ML991771">
    <property type="protein sequence ID" value="KAF2239811.1"/>
    <property type="molecule type" value="Genomic_DNA"/>
</dbReference>
<feature type="coiled-coil region" evidence="5">
    <location>
        <begin position="829"/>
        <end position="856"/>
    </location>
</feature>
<dbReference type="PANTHER" id="PTHR23176">
    <property type="entry name" value="RHO/RAC/CDC GTPASE-ACTIVATING PROTEIN"/>
    <property type="match status" value="1"/>
</dbReference>
<name>A0A6A6HP79_VIRVR</name>
<dbReference type="FunFam" id="1.10.555.10:FF:000043">
    <property type="entry name" value="Rho GTPase activator Rga"/>
    <property type="match status" value="1"/>
</dbReference>
<organism evidence="9 10">
    <name type="scientific">Viridothelium virens</name>
    <name type="common">Speckled blister lichen</name>
    <name type="synonym">Trypethelium virens</name>
    <dbReference type="NCBI Taxonomy" id="1048519"/>
    <lineage>
        <taxon>Eukaryota</taxon>
        <taxon>Fungi</taxon>
        <taxon>Dikarya</taxon>
        <taxon>Ascomycota</taxon>
        <taxon>Pezizomycotina</taxon>
        <taxon>Dothideomycetes</taxon>
        <taxon>Dothideomycetes incertae sedis</taxon>
        <taxon>Trypetheliales</taxon>
        <taxon>Trypetheliaceae</taxon>
        <taxon>Viridothelium</taxon>
    </lineage>
</organism>
<feature type="region of interest" description="Disordered" evidence="6">
    <location>
        <begin position="183"/>
        <end position="655"/>
    </location>
</feature>
<feature type="compositionally biased region" description="Polar residues" evidence="6">
    <location>
        <begin position="438"/>
        <end position="459"/>
    </location>
</feature>
<evidence type="ECO:0000313" key="9">
    <source>
        <dbReference type="EMBL" id="KAF2239811.1"/>
    </source>
</evidence>
<feature type="compositionally biased region" description="Polar residues" evidence="6">
    <location>
        <begin position="696"/>
        <end position="720"/>
    </location>
</feature>
<feature type="compositionally biased region" description="Basic and acidic residues" evidence="6">
    <location>
        <begin position="1356"/>
        <end position="1365"/>
    </location>
</feature>
<dbReference type="CDD" id="cd09394">
    <property type="entry name" value="LIM1_Rga"/>
    <property type="match status" value="1"/>
</dbReference>
<evidence type="ECO:0000256" key="6">
    <source>
        <dbReference type="SAM" id="MobiDB-lite"/>
    </source>
</evidence>
<dbReference type="InterPro" id="IPR050729">
    <property type="entry name" value="Rho-GAP"/>
</dbReference>
<feature type="compositionally biased region" description="Low complexity" evidence="6">
    <location>
        <begin position="586"/>
        <end position="595"/>
    </location>
</feature>
<sequence length="1371" mass="149210">MESPEVFPETPMETPMADPDEVVFPCKGCGEILEEGKAFELAGNRWHIDCFRCNTCGTLLDSDANLLLLGDGSLICNNCTYSCSACGLKIEDLAILTGEQAFCASCFKCRNCKRKIENLRYARTSQGIFCMACHESLMARRRKKSKASRQHTSTLNGTGTSVFEKSLPALPPNAAALLPAELETPPSDSQIDTPSDMSPAPAPKPRLRSKKEASTLNLKHEASPGDVVRKELDNSLPSGTYERRHSSLGNVDQEGSNADDGFFVPLALDNNPAPTPAPHTRRRKLNENGTESATTAEETKAARDYFSRVPHSASHRDVMKENGSTSSPRSTSAERESSRSTSGNSKPASSPHIAYQEKGWQPSSEKVETLKRRKEQNNHVAASDLPDTTVEKQERPRPHLNPQSYPLRSSTNSDIFKLQEVPKSRKAESRRSSKSDATRSPSATSPADTTGSKKASTAEMQIEGPLPTDATAESGDTHFEDAQSRQISPEMSKHSHVERPARGDSLAAMRSQPSSAVPQSAMSKVLTESQGSSPYRGHDRKGSASSVPAIYELPANSPKINGGVTISKPIESPVSKSVLDPPAPPTRSASRRSPTNALPTGDSFVSPRAPPPAPSSDSRHRANGSISSVQTEYTEGFPSATQATIPEDSAPGELSMEEEMARIIRNEDGTVNGSMMRRVSNAVKHGRSFSDRGSQKWRSPGTNEWNSPKTGTMEISSPTFSGPDGKEETSQLKNQLRRAQSRITELETEKNALLEKVHGSADMQQVNTELRQKRSTVAFLDTQKEIVVRELEVMTDHLSKAKDSGKPLDLTQLQSDILAEFASSLQKLKDSLGSQIEDLIHRRNELTDEISNLIQMKDKGFQEYESLSTKNQQLNELNGQLVHNIQDLYKANRQPGNSFDGGRPSANGLGIYTHHQKDNRSESSTTTSTYVDQRSASTPVVETPLAATIMGPEDGESATVLGAPQLVRINKPQAAKKFNWRKGGQGVAKNISKGLKGAFASGDRFPSGQMPKDGVYNLEGTPYGQMPRHDSADSSSTIREREREGSQPRITHDQGSRERQTPGFGAFFGNAQKERERGNALKGAATAGLKQVNSNSNLVAAEPPSVLFGSDLASRCHHERLPIPSIVTHCIAEVEARGMNQEGIYRKSGGSGQVKVIQLGFEKDPDYDISDPDLDIHAVTSALKQYFRKLPVPLIAPEVYDLLIEAVRNIEDGSVRANTVRSAVATLPRCHFDVLETLMLHLARVMEQERENLMTPHNLSVVFAPTIMRPPSLQQEMEDMMDQRKVVQTMLEHVKMIFSGGSGGGAASGSQGSRSASALSGAESGSGVGVGVLKDEQAAPQLQQSSLEKQIHQHQAGKEYQESSRRLPIPR</sequence>
<keyword evidence="4" id="KW-0440">LIM domain</keyword>
<feature type="region of interest" description="Disordered" evidence="6">
    <location>
        <begin position="684"/>
        <end position="728"/>
    </location>
</feature>
<feature type="region of interest" description="Disordered" evidence="6">
    <location>
        <begin position="1000"/>
        <end position="1066"/>
    </location>
</feature>
<keyword evidence="5" id="KW-0175">Coiled coil</keyword>
<evidence type="ECO:0000259" key="7">
    <source>
        <dbReference type="PROSITE" id="PS50023"/>
    </source>
</evidence>
<feature type="region of interest" description="Disordered" evidence="6">
    <location>
        <begin position="142"/>
        <end position="164"/>
    </location>
</feature>
<evidence type="ECO:0000256" key="2">
    <source>
        <dbReference type="ARBA" id="ARBA00022723"/>
    </source>
</evidence>
<feature type="compositionally biased region" description="Polar residues" evidence="6">
    <location>
        <begin position="401"/>
        <end position="414"/>
    </location>
</feature>
<feature type="compositionally biased region" description="Polar residues" evidence="6">
    <location>
        <begin position="150"/>
        <end position="163"/>
    </location>
</feature>
<feature type="compositionally biased region" description="Polar residues" evidence="6">
    <location>
        <begin position="922"/>
        <end position="939"/>
    </location>
</feature>
<evidence type="ECO:0000259" key="8">
    <source>
        <dbReference type="PROSITE" id="PS50238"/>
    </source>
</evidence>
<dbReference type="InterPro" id="IPR001781">
    <property type="entry name" value="Znf_LIM"/>
</dbReference>
<feature type="compositionally biased region" description="Basic and acidic residues" evidence="6">
    <location>
        <begin position="420"/>
        <end position="437"/>
    </location>
</feature>
<evidence type="ECO:0000256" key="3">
    <source>
        <dbReference type="ARBA" id="ARBA00022833"/>
    </source>
</evidence>
<feature type="compositionally biased region" description="Polar residues" evidence="6">
    <location>
        <begin position="187"/>
        <end position="196"/>
    </location>
</feature>
<dbReference type="SUPFAM" id="SSF48350">
    <property type="entry name" value="GTPase activation domain, GAP"/>
    <property type="match status" value="1"/>
</dbReference>
<accession>A0A6A6HP79</accession>
<dbReference type="InterPro" id="IPR008936">
    <property type="entry name" value="Rho_GTPase_activation_prot"/>
</dbReference>
<feature type="compositionally biased region" description="Basic and acidic residues" evidence="6">
    <location>
        <begin position="297"/>
        <end position="306"/>
    </location>
</feature>
<gene>
    <name evidence="9" type="ORF">EV356DRAFT_438387</name>
</gene>
<feature type="compositionally biased region" description="Low complexity" evidence="6">
    <location>
        <begin position="287"/>
        <end position="296"/>
    </location>
</feature>
<reference evidence="9" key="1">
    <citation type="journal article" date="2020" name="Stud. Mycol.">
        <title>101 Dothideomycetes genomes: a test case for predicting lifestyles and emergence of pathogens.</title>
        <authorList>
            <person name="Haridas S."/>
            <person name="Albert R."/>
            <person name="Binder M."/>
            <person name="Bloem J."/>
            <person name="Labutti K."/>
            <person name="Salamov A."/>
            <person name="Andreopoulos B."/>
            <person name="Baker S."/>
            <person name="Barry K."/>
            <person name="Bills G."/>
            <person name="Bluhm B."/>
            <person name="Cannon C."/>
            <person name="Castanera R."/>
            <person name="Culley D."/>
            <person name="Daum C."/>
            <person name="Ezra D."/>
            <person name="Gonzalez J."/>
            <person name="Henrissat B."/>
            <person name="Kuo A."/>
            <person name="Liang C."/>
            <person name="Lipzen A."/>
            <person name="Lutzoni F."/>
            <person name="Magnuson J."/>
            <person name="Mondo S."/>
            <person name="Nolan M."/>
            <person name="Ohm R."/>
            <person name="Pangilinan J."/>
            <person name="Park H.-J."/>
            <person name="Ramirez L."/>
            <person name="Alfaro M."/>
            <person name="Sun H."/>
            <person name="Tritt A."/>
            <person name="Yoshinaga Y."/>
            <person name="Zwiers L.-H."/>
            <person name="Turgeon B."/>
            <person name="Goodwin S."/>
            <person name="Spatafora J."/>
            <person name="Crous P."/>
            <person name="Grigoriev I."/>
        </authorList>
    </citation>
    <scope>NUCLEOTIDE SEQUENCE</scope>
    <source>
        <strain evidence="9">Tuck. ex Michener</strain>
    </source>
</reference>